<reference evidence="2" key="2">
    <citation type="submission" date="2023-05" db="EMBL/GenBank/DDBJ databases">
        <authorList>
            <consortium name="Lawrence Berkeley National Laboratory"/>
            <person name="Steindorff A."/>
            <person name="Hensen N."/>
            <person name="Bonometti L."/>
            <person name="Westerberg I."/>
            <person name="Brannstrom I.O."/>
            <person name="Guillou S."/>
            <person name="Cros-Aarteil S."/>
            <person name="Calhoun S."/>
            <person name="Haridas S."/>
            <person name="Kuo A."/>
            <person name="Mondo S."/>
            <person name="Pangilinan J."/>
            <person name="Riley R."/>
            <person name="Labutti K."/>
            <person name="Andreopoulos B."/>
            <person name="Lipzen A."/>
            <person name="Chen C."/>
            <person name="Yanf M."/>
            <person name="Daum C."/>
            <person name="Ng V."/>
            <person name="Clum A."/>
            <person name="Ohm R."/>
            <person name="Martin F."/>
            <person name="Silar P."/>
            <person name="Natvig D."/>
            <person name="Lalanne C."/>
            <person name="Gautier V."/>
            <person name="Ament-Velasquez S.L."/>
            <person name="Kruys A."/>
            <person name="Hutchinson M.I."/>
            <person name="Powell A.J."/>
            <person name="Barry K."/>
            <person name="Miller A.N."/>
            <person name="Grigoriev I.V."/>
            <person name="Debuchy R."/>
            <person name="Gladieux P."/>
            <person name="Thoren M.H."/>
            <person name="Johannesson H."/>
        </authorList>
    </citation>
    <scope>NUCLEOTIDE SEQUENCE</scope>
    <source>
        <strain evidence="2">CBS 103.79</strain>
    </source>
</reference>
<reference evidence="2" key="1">
    <citation type="journal article" date="2023" name="Mol. Phylogenet. Evol.">
        <title>Genome-scale phylogeny and comparative genomics of the fungal order Sordariales.</title>
        <authorList>
            <person name="Hensen N."/>
            <person name="Bonometti L."/>
            <person name="Westerberg I."/>
            <person name="Brannstrom I.O."/>
            <person name="Guillou S."/>
            <person name="Cros-Aarteil S."/>
            <person name="Calhoun S."/>
            <person name="Haridas S."/>
            <person name="Kuo A."/>
            <person name="Mondo S."/>
            <person name="Pangilinan J."/>
            <person name="Riley R."/>
            <person name="LaButti K."/>
            <person name="Andreopoulos B."/>
            <person name="Lipzen A."/>
            <person name="Chen C."/>
            <person name="Yan M."/>
            <person name="Daum C."/>
            <person name="Ng V."/>
            <person name="Clum A."/>
            <person name="Steindorff A."/>
            <person name="Ohm R.A."/>
            <person name="Martin F."/>
            <person name="Silar P."/>
            <person name="Natvig D.O."/>
            <person name="Lalanne C."/>
            <person name="Gautier V."/>
            <person name="Ament-Velasquez S.L."/>
            <person name="Kruys A."/>
            <person name="Hutchinson M.I."/>
            <person name="Powell A.J."/>
            <person name="Barry K."/>
            <person name="Miller A.N."/>
            <person name="Grigoriev I.V."/>
            <person name="Debuchy R."/>
            <person name="Gladieux P."/>
            <person name="Hiltunen Thoren M."/>
            <person name="Johannesson H."/>
        </authorList>
    </citation>
    <scope>NUCLEOTIDE SEQUENCE</scope>
    <source>
        <strain evidence="2">CBS 103.79</strain>
    </source>
</reference>
<evidence type="ECO:0008006" key="4">
    <source>
        <dbReference type="Google" id="ProtNLM"/>
    </source>
</evidence>
<protein>
    <recommendedName>
        <fullName evidence="4">C2H2-type domain-containing protein</fullName>
    </recommendedName>
</protein>
<keyword evidence="3" id="KW-1185">Reference proteome</keyword>
<evidence type="ECO:0000313" key="2">
    <source>
        <dbReference type="EMBL" id="KAK3900567.1"/>
    </source>
</evidence>
<evidence type="ECO:0000256" key="1">
    <source>
        <dbReference type="SAM" id="MobiDB-lite"/>
    </source>
</evidence>
<feature type="region of interest" description="Disordered" evidence="1">
    <location>
        <begin position="1"/>
        <end position="32"/>
    </location>
</feature>
<gene>
    <name evidence="2" type="ORF">C8A05DRAFT_35801</name>
</gene>
<feature type="compositionally biased region" description="Acidic residues" evidence="1">
    <location>
        <begin position="302"/>
        <end position="314"/>
    </location>
</feature>
<name>A0AAN6MI48_9PEZI</name>
<feature type="region of interest" description="Disordered" evidence="1">
    <location>
        <begin position="288"/>
        <end position="316"/>
    </location>
</feature>
<sequence>MDPLDDGTTRARAPSCKPPRHRNRRAAQAPSPEPAPAVVVHCIFYLYNPRTNVACADLEYSRARDMKPHLREHHHRPPHYCPTCNQIFKAEGELLSHQLKATCAPPDNGSQIQGLDANQLAQLNALRAKSHQDIAETVGEYWDISFPGTARPGSFVKVKRTKWEEDVAGMRGCWAVRRPDIVPAIHGTLARWLWAVPGIDVVRAVADVAVGALFSAYVDPGAPVDEPIAELIAAAFDPWKLAAGPAAEASNFNAHGQWPGSDEPQLFGGLSYADGEFEFDAHLDREGRYRVDAVPPPTDVAMDTDPDLGPDLDSDLNRNLDFDLISQSHQYPPVPSSGAQSDM</sequence>
<dbReference type="SUPFAM" id="SSF57667">
    <property type="entry name" value="beta-beta-alpha zinc fingers"/>
    <property type="match status" value="1"/>
</dbReference>
<dbReference type="EMBL" id="MU855659">
    <property type="protein sequence ID" value="KAK3900567.1"/>
    <property type="molecule type" value="Genomic_DNA"/>
</dbReference>
<accession>A0AAN6MI48</accession>
<dbReference type="Gene3D" id="3.30.160.60">
    <property type="entry name" value="Classic Zinc Finger"/>
    <property type="match status" value="1"/>
</dbReference>
<comment type="caution">
    <text evidence="2">The sequence shown here is derived from an EMBL/GenBank/DDBJ whole genome shotgun (WGS) entry which is preliminary data.</text>
</comment>
<proteinExistence type="predicted"/>
<dbReference type="Proteomes" id="UP001303889">
    <property type="component" value="Unassembled WGS sequence"/>
</dbReference>
<dbReference type="AlphaFoldDB" id="A0AAN6MI48"/>
<evidence type="ECO:0000313" key="3">
    <source>
        <dbReference type="Proteomes" id="UP001303889"/>
    </source>
</evidence>
<dbReference type="InterPro" id="IPR036236">
    <property type="entry name" value="Znf_C2H2_sf"/>
</dbReference>
<organism evidence="2 3">
    <name type="scientific">Staphylotrichum tortipilum</name>
    <dbReference type="NCBI Taxonomy" id="2831512"/>
    <lineage>
        <taxon>Eukaryota</taxon>
        <taxon>Fungi</taxon>
        <taxon>Dikarya</taxon>
        <taxon>Ascomycota</taxon>
        <taxon>Pezizomycotina</taxon>
        <taxon>Sordariomycetes</taxon>
        <taxon>Sordariomycetidae</taxon>
        <taxon>Sordariales</taxon>
        <taxon>Chaetomiaceae</taxon>
        <taxon>Staphylotrichum</taxon>
    </lineage>
</organism>